<comment type="caution">
    <text evidence="1">The sequence shown here is derived from an EMBL/GenBank/DDBJ whole genome shotgun (WGS) entry which is preliminary data.</text>
</comment>
<protein>
    <recommendedName>
        <fullName evidence="3">Enoyl-CoA hydratase</fullName>
    </recommendedName>
</protein>
<dbReference type="Gene3D" id="3.90.226.10">
    <property type="entry name" value="2-enoyl-CoA Hydratase, Chain A, domain 1"/>
    <property type="match status" value="1"/>
</dbReference>
<organism evidence="1 2">
    <name type="scientific">Psychrobacter glacincola</name>
    <dbReference type="NCBI Taxonomy" id="56810"/>
    <lineage>
        <taxon>Bacteria</taxon>
        <taxon>Pseudomonadati</taxon>
        <taxon>Pseudomonadota</taxon>
        <taxon>Gammaproteobacteria</taxon>
        <taxon>Moraxellales</taxon>
        <taxon>Moraxellaceae</taxon>
        <taxon>Psychrobacter</taxon>
    </lineage>
</organism>
<accession>A0ABW1W7T8</accession>
<evidence type="ECO:0000313" key="1">
    <source>
        <dbReference type="EMBL" id="MFC6382131.1"/>
    </source>
</evidence>
<dbReference type="RefSeq" id="WP_227691906.1">
    <property type="nucleotide sequence ID" value="NZ_CAJGZK010000012.1"/>
</dbReference>
<name>A0ABW1W7T8_9GAMM</name>
<sequence>MTDYTNLKLSIDGHTATLTNNNPPAHTWTMDSLKALKQLITDLNANDDIYAV</sequence>
<gene>
    <name evidence="1" type="ORF">ACFP58_11800</name>
</gene>
<keyword evidence="2" id="KW-1185">Reference proteome</keyword>
<dbReference type="SUPFAM" id="SSF52096">
    <property type="entry name" value="ClpP/crotonase"/>
    <property type="match status" value="1"/>
</dbReference>
<proteinExistence type="predicted"/>
<reference evidence="2" key="1">
    <citation type="journal article" date="2019" name="Int. J. Syst. Evol. Microbiol.">
        <title>The Global Catalogue of Microorganisms (GCM) 10K type strain sequencing project: providing services to taxonomists for standard genome sequencing and annotation.</title>
        <authorList>
            <consortium name="The Broad Institute Genomics Platform"/>
            <consortium name="The Broad Institute Genome Sequencing Center for Infectious Disease"/>
            <person name="Wu L."/>
            <person name="Ma J."/>
        </authorList>
    </citation>
    <scope>NUCLEOTIDE SEQUENCE [LARGE SCALE GENOMIC DNA]</scope>
    <source>
        <strain evidence="2">CCM 2050</strain>
    </source>
</reference>
<evidence type="ECO:0008006" key="3">
    <source>
        <dbReference type="Google" id="ProtNLM"/>
    </source>
</evidence>
<dbReference type="Proteomes" id="UP001596264">
    <property type="component" value="Unassembled WGS sequence"/>
</dbReference>
<dbReference type="InterPro" id="IPR029045">
    <property type="entry name" value="ClpP/crotonase-like_dom_sf"/>
</dbReference>
<evidence type="ECO:0000313" key="2">
    <source>
        <dbReference type="Proteomes" id="UP001596264"/>
    </source>
</evidence>
<dbReference type="EMBL" id="JBHSTZ010000036">
    <property type="protein sequence ID" value="MFC6382131.1"/>
    <property type="molecule type" value="Genomic_DNA"/>
</dbReference>